<dbReference type="AlphaFoldDB" id="A0A162MUD0"/>
<keyword evidence="3" id="KW-1185">Reference proteome</keyword>
<sequence>MEQPQASLKSRVHTVTAKPSVKKKNQLGYGIALLAAIILFGVFLSNIKAPLAIRWMLGIALGFVLQRSRFCFTAATRDPFLTGSTSLLRAVLIAIMIATVGFAAIQYNAFSAGKPVPGNISPVGIHTIIGGIIFGIGAVIAGGCASGTLMRVGEAYIMNMIALVFFIAGSALGAYHFGWWKANVIKNAPSIFLPNVLGWPLAFFGQLVLLFALYWLALWWDYRKAE</sequence>
<feature type="transmembrane region" description="Helical" evidence="1">
    <location>
        <begin position="125"/>
        <end position="144"/>
    </location>
</feature>
<keyword evidence="1" id="KW-0472">Membrane</keyword>
<dbReference type="OrthoDB" id="9794165at2"/>
<name>A0A162MUD0_9FIRM</name>
<dbReference type="Proteomes" id="UP000075737">
    <property type="component" value="Unassembled WGS sequence"/>
</dbReference>
<feature type="transmembrane region" description="Helical" evidence="1">
    <location>
        <begin position="197"/>
        <end position="220"/>
    </location>
</feature>
<dbReference type="STRING" id="520767.ATZ99_06480"/>
<comment type="caution">
    <text evidence="2">The sequence shown here is derived from an EMBL/GenBank/DDBJ whole genome shotgun (WGS) entry which is preliminary data.</text>
</comment>
<proteinExistence type="predicted"/>
<feature type="transmembrane region" description="Helical" evidence="1">
    <location>
        <begin position="156"/>
        <end position="177"/>
    </location>
</feature>
<evidence type="ECO:0000313" key="2">
    <source>
        <dbReference type="EMBL" id="KYO67362.1"/>
    </source>
</evidence>
<dbReference type="Pfam" id="PF04143">
    <property type="entry name" value="Sulf_transp"/>
    <property type="match status" value="1"/>
</dbReference>
<feature type="transmembrane region" description="Helical" evidence="1">
    <location>
        <begin position="87"/>
        <end position="105"/>
    </location>
</feature>
<keyword evidence="1" id="KW-1133">Transmembrane helix</keyword>
<evidence type="ECO:0000313" key="3">
    <source>
        <dbReference type="Proteomes" id="UP000075737"/>
    </source>
</evidence>
<dbReference type="EMBL" id="LOHZ01000022">
    <property type="protein sequence ID" value="KYO67362.1"/>
    <property type="molecule type" value="Genomic_DNA"/>
</dbReference>
<evidence type="ECO:0000256" key="1">
    <source>
        <dbReference type="SAM" id="Phobius"/>
    </source>
</evidence>
<feature type="transmembrane region" description="Helical" evidence="1">
    <location>
        <begin position="53"/>
        <end position="75"/>
    </location>
</feature>
<dbReference type="InterPro" id="IPR007272">
    <property type="entry name" value="Sulf_transp_TsuA/YedE"/>
</dbReference>
<dbReference type="RefSeq" id="WP_068747811.1">
    <property type="nucleotide sequence ID" value="NZ_LOHZ01000022.1"/>
</dbReference>
<feature type="transmembrane region" description="Helical" evidence="1">
    <location>
        <begin position="27"/>
        <end position="47"/>
    </location>
</feature>
<protein>
    <submittedName>
        <fullName evidence="2">Uncharacterized protein</fullName>
    </submittedName>
</protein>
<accession>A0A162MUD0</accession>
<keyword evidence="1" id="KW-0812">Transmembrane</keyword>
<reference evidence="2 3" key="1">
    <citation type="submission" date="2015-12" db="EMBL/GenBank/DDBJ databases">
        <title>Draft genome of Thermovenabulum gondwanense isolated from a red thermophilic microbial mat colonisisng an outflow channel of a bore well.</title>
        <authorList>
            <person name="Patel B.K."/>
        </authorList>
    </citation>
    <scope>NUCLEOTIDE SEQUENCE [LARGE SCALE GENOMIC DNA]</scope>
    <source>
        <strain evidence="2 3">R270</strain>
    </source>
</reference>
<dbReference type="PATRIC" id="fig|520767.4.peg.736"/>
<gene>
    <name evidence="2" type="ORF">ATZ99_06480</name>
</gene>
<organism evidence="2 3">
    <name type="scientific">Thermovenabulum gondwanense</name>
    <dbReference type="NCBI Taxonomy" id="520767"/>
    <lineage>
        <taxon>Bacteria</taxon>
        <taxon>Bacillati</taxon>
        <taxon>Bacillota</taxon>
        <taxon>Clostridia</taxon>
        <taxon>Thermosediminibacterales</taxon>
        <taxon>Thermosediminibacteraceae</taxon>
        <taxon>Thermovenabulum</taxon>
    </lineage>
</organism>